<evidence type="ECO:0000256" key="19">
    <source>
        <dbReference type="ARBA" id="ARBA00051447"/>
    </source>
</evidence>
<comment type="catalytic activity">
    <reaction evidence="17">
        <text>N-acetylneuraminate(in) + H(+)(in) = N-acetylneuraminate(out) + H(+)(out)</text>
        <dbReference type="Rhea" id="RHEA:28987"/>
        <dbReference type="ChEBI" id="CHEBI:15378"/>
        <dbReference type="ChEBI" id="CHEBI:35418"/>
    </reaction>
    <physiologicalReaction direction="right-to-left" evidence="17">
        <dbReference type="Rhea" id="RHEA:28989"/>
    </physiologicalReaction>
</comment>
<evidence type="ECO:0000256" key="22">
    <source>
        <dbReference type="ARBA" id="ARBA00069713"/>
    </source>
</evidence>
<dbReference type="GO" id="GO:0016323">
    <property type="term" value="C:basolateral plasma membrane"/>
    <property type="evidence" value="ECO:0007669"/>
    <property type="project" value="UniProtKB-SubCell"/>
</dbReference>
<evidence type="ECO:0000256" key="13">
    <source>
        <dbReference type="ARBA" id="ARBA00023228"/>
    </source>
</evidence>
<evidence type="ECO:0000256" key="7">
    <source>
        <dbReference type="ARBA" id="ARBA00022692"/>
    </source>
</evidence>
<comment type="subcellular location">
    <subcellularLocation>
        <location evidence="2">Basolateral cell membrane</location>
        <topology evidence="2">Multi-pass membrane protein</topology>
    </subcellularLocation>
    <subcellularLocation>
        <location evidence="3">Cytoplasmic vesicle</location>
        <location evidence="3">Secretory vesicle membrane</location>
        <topology evidence="3">Multi-pass membrane protein</topology>
    </subcellularLocation>
    <subcellularLocation>
        <location evidence="1">Cytoplasmic vesicle</location>
        <location evidence="1">Secretory vesicle</location>
        <location evidence="1">Synaptic vesicle membrane</location>
    </subcellularLocation>
    <subcellularLocation>
        <location evidence="4">Lysosome membrane</location>
    </subcellularLocation>
</comment>
<dbReference type="GO" id="GO:0015293">
    <property type="term" value="F:symporter activity"/>
    <property type="evidence" value="ECO:0007669"/>
    <property type="project" value="UniProtKB-KW"/>
</dbReference>
<evidence type="ECO:0000256" key="24">
    <source>
        <dbReference type="ARBA" id="ARBA00081195"/>
    </source>
</evidence>
<feature type="transmembrane region" description="Helical" evidence="26">
    <location>
        <begin position="322"/>
        <end position="340"/>
    </location>
</feature>
<feature type="transmembrane region" description="Helical" evidence="26">
    <location>
        <begin position="289"/>
        <end position="310"/>
    </location>
</feature>
<keyword evidence="6" id="KW-1003">Cell membrane</keyword>
<protein>
    <recommendedName>
        <fullName evidence="22">Sialin</fullName>
    </recommendedName>
    <alternativeName>
        <fullName evidence="25">H(+)/nitrate cotransporter</fullName>
    </alternativeName>
    <alternativeName>
        <fullName evidence="23">H(+)/sialic acid cotransporter</fullName>
    </alternativeName>
    <alternativeName>
        <fullName evidence="24">Vesicular excitatory amino acid transporter</fullName>
    </alternativeName>
</protein>
<dbReference type="FunFam" id="1.20.1250.20:FF:000067">
    <property type="entry name" value="sialin isoform X2"/>
    <property type="match status" value="1"/>
</dbReference>
<feature type="transmembrane region" description="Helical" evidence="26">
    <location>
        <begin position="131"/>
        <end position="158"/>
    </location>
</feature>
<keyword evidence="13" id="KW-0458">Lysosome</keyword>
<dbReference type="PANTHER" id="PTHR11662:SF455">
    <property type="entry name" value="GH23975P"/>
    <property type="match status" value="1"/>
</dbReference>
<accession>A0A1B6HR77</accession>
<evidence type="ECO:0000256" key="10">
    <source>
        <dbReference type="ARBA" id="ARBA00023018"/>
    </source>
</evidence>
<gene>
    <name evidence="28" type="ORF">g.6031</name>
</gene>
<feature type="transmembrane region" description="Helical" evidence="26">
    <location>
        <begin position="421"/>
        <end position="443"/>
    </location>
</feature>
<evidence type="ECO:0000256" key="3">
    <source>
        <dbReference type="ARBA" id="ARBA00004638"/>
    </source>
</evidence>
<sequence length="513" mass="56515">RELICYTHVLDYSSYLLINFIVASNSCGMDTSQFKVPPRWMIWKRRRHIVTILMCLGFANIYILRVNISIGIVAMNSPYNVTLSNGTVVERQDFNWDTKMQGLVLSSFFYGYLCTQLPGGWLGARFGGRTIFGVGVLVTALLTIFTPLAAFTSVYALVAVRVIEGFFEGGTFPCTQAIYAQWAPPQERSRVIGFTFMGSALGTVLGLQMSGLIGDVLGWASIFYITGAAGLVWSAVWFLVVKNCPDDDPHISVEELTYIKNSLGNSHHDLNKPEKITHPWGKIVTSLPLWAVTIANFSIVWGHYTTLTLLPMFMKDVFHYQLAKAGFITSVPYVVLGITMQFSGSIGDWLANKNIMSTTMVRKVLICGPCLIQAACLSLVGHLKSIQSVLICLMLDLGMESFTLTAAFVNCLELAPQHASIVYGLSNTFVTIAGCLTPLISGFIVTDHSEDQWQIVFYIAAGVLLAGALFYGTFGYGEKLPWVAAEEKLEADGNVKTNKNSYNNKSYVEEAIS</sequence>
<organism evidence="28">
    <name type="scientific">Homalodisca liturata</name>
    <dbReference type="NCBI Taxonomy" id="320908"/>
    <lineage>
        <taxon>Eukaryota</taxon>
        <taxon>Metazoa</taxon>
        <taxon>Ecdysozoa</taxon>
        <taxon>Arthropoda</taxon>
        <taxon>Hexapoda</taxon>
        <taxon>Insecta</taxon>
        <taxon>Pterygota</taxon>
        <taxon>Neoptera</taxon>
        <taxon>Paraneoptera</taxon>
        <taxon>Hemiptera</taxon>
        <taxon>Auchenorrhyncha</taxon>
        <taxon>Membracoidea</taxon>
        <taxon>Cicadellidae</taxon>
        <taxon>Cicadellinae</taxon>
        <taxon>Proconiini</taxon>
        <taxon>Homalodisca</taxon>
    </lineage>
</organism>
<evidence type="ECO:0000256" key="20">
    <source>
        <dbReference type="ARBA" id="ARBA00051612"/>
    </source>
</evidence>
<dbReference type="EMBL" id="GECU01030581">
    <property type="protein sequence ID" value="JAS77125.1"/>
    <property type="molecule type" value="Transcribed_RNA"/>
</dbReference>
<keyword evidence="11 26" id="KW-0472">Membrane</keyword>
<dbReference type="Pfam" id="PF07690">
    <property type="entry name" value="MFS_1"/>
    <property type="match status" value="1"/>
</dbReference>
<evidence type="ECO:0000256" key="2">
    <source>
        <dbReference type="ARBA" id="ARBA00004554"/>
    </source>
</evidence>
<evidence type="ECO:0000256" key="4">
    <source>
        <dbReference type="ARBA" id="ARBA00004656"/>
    </source>
</evidence>
<dbReference type="AlphaFoldDB" id="A0A1B6HR77"/>
<evidence type="ECO:0000256" key="18">
    <source>
        <dbReference type="ARBA" id="ARBA00051403"/>
    </source>
</evidence>
<proteinExistence type="predicted"/>
<dbReference type="FunFam" id="1.20.1250.20:FF:000003">
    <property type="entry name" value="Solute carrier family 17 member 3"/>
    <property type="match status" value="1"/>
</dbReference>
<keyword evidence="10" id="KW-0770">Synapse</keyword>
<dbReference type="CDD" id="cd17318">
    <property type="entry name" value="MFS_SLC17"/>
    <property type="match status" value="1"/>
</dbReference>
<feature type="transmembrane region" description="Helical" evidence="26">
    <location>
        <begin position="455"/>
        <end position="474"/>
    </location>
</feature>
<dbReference type="GO" id="GO:0005765">
    <property type="term" value="C:lysosomal membrane"/>
    <property type="evidence" value="ECO:0007669"/>
    <property type="project" value="UniProtKB-SubCell"/>
</dbReference>
<keyword evidence="12" id="KW-0325">Glycoprotein</keyword>
<dbReference type="GO" id="GO:0030672">
    <property type="term" value="C:synaptic vesicle membrane"/>
    <property type="evidence" value="ECO:0007669"/>
    <property type="project" value="UniProtKB-SubCell"/>
</dbReference>
<feature type="domain" description="Major facilitator superfamily (MFS) profile" evidence="27">
    <location>
        <begin position="49"/>
        <end position="479"/>
    </location>
</feature>
<dbReference type="PROSITE" id="PS50850">
    <property type="entry name" value="MFS"/>
    <property type="match status" value="1"/>
</dbReference>
<dbReference type="InterPro" id="IPR036259">
    <property type="entry name" value="MFS_trans_sf"/>
</dbReference>
<feature type="transmembrane region" description="Helical" evidence="26">
    <location>
        <begin position="49"/>
        <end position="75"/>
    </location>
</feature>
<evidence type="ECO:0000256" key="23">
    <source>
        <dbReference type="ARBA" id="ARBA00080244"/>
    </source>
</evidence>
<evidence type="ECO:0000256" key="25">
    <source>
        <dbReference type="ARBA" id="ARBA00081925"/>
    </source>
</evidence>
<evidence type="ECO:0000256" key="21">
    <source>
        <dbReference type="ARBA" id="ARBA00056891"/>
    </source>
</evidence>
<dbReference type="SUPFAM" id="SSF103473">
    <property type="entry name" value="MFS general substrate transporter"/>
    <property type="match status" value="1"/>
</dbReference>
<dbReference type="InterPro" id="IPR005829">
    <property type="entry name" value="Sugar_transporter_CS"/>
</dbReference>
<evidence type="ECO:0000256" key="16">
    <source>
        <dbReference type="ARBA" id="ARBA00050554"/>
    </source>
</evidence>
<evidence type="ECO:0000256" key="6">
    <source>
        <dbReference type="ARBA" id="ARBA00022475"/>
    </source>
</evidence>
<keyword evidence="14" id="KW-0968">Cytoplasmic vesicle</keyword>
<evidence type="ECO:0000256" key="8">
    <source>
        <dbReference type="ARBA" id="ARBA00022847"/>
    </source>
</evidence>
<dbReference type="InterPro" id="IPR020846">
    <property type="entry name" value="MFS_dom"/>
</dbReference>
<dbReference type="GO" id="GO:0006820">
    <property type="term" value="P:monoatomic anion transport"/>
    <property type="evidence" value="ECO:0007669"/>
    <property type="project" value="TreeGrafter"/>
</dbReference>
<feature type="transmembrane region" description="Helical" evidence="26">
    <location>
        <begin position="388"/>
        <end position="409"/>
    </location>
</feature>
<evidence type="ECO:0000256" key="14">
    <source>
        <dbReference type="ARBA" id="ARBA00023329"/>
    </source>
</evidence>
<dbReference type="PROSITE" id="PS00217">
    <property type="entry name" value="SUGAR_TRANSPORT_2"/>
    <property type="match status" value="1"/>
</dbReference>
<evidence type="ECO:0000256" key="15">
    <source>
        <dbReference type="ARBA" id="ARBA00050101"/>
    </source>
</evidence>
<comment type="catalytic activity">
    <reaction evidence="19">
        <text>L-glutamate(out) = L-glutamate(in)</text>
        <dbReference type="Rhea" id="RHEA:66336"/>
        <dbReference type="ChEBI" id="CHEBI:29985"/>
    </reaction>
    <physiologicalReaction direction="left-to-right" evidence="19">
        <dbReference type="Rhea" id="RHEA:66337"/>
    </physiologicalReaction>
</comment>
<evidence type="ECO:0000256" key="1">
    <source>
        <dbReference type="ARBA" id="ARBA00004432"/>
    </source>
</evidence>
<evidence type="ECO:0000256" key="9">
    <source>
        <dbReference type="ARBA" id="ARBA00022989"/>
    </source>
</evidence>
<dbReference type="Gene3D" id="1.20.1250.20">
    <property type="entry name" value="MFS general substrate transporter like domains"/>
    <property type="match status" value="2"/>
</dbReference>
<keyword evidence="7 26" id="KW-0812">Transmembrane</keyword>
<evidence type="ECO:0000256" key="17">
    <source>
        <dbReference type="ARBA" id="ARBA00050625"/>
    </source>
</evidence>
<keyword evidence="9 26" id="KW-1133">Transmembrane helix</keyword>
<feature type="transmembrane region" description="Helical" evidence="26">
    <location>
        <begin position="103"/>
        <end position="124"/>
    </location>
</feature>
<dbReference type="InterPro" id="IPR011701">
    <property type="entry name" value="MFS"/>
</dbReference>
<dbReference type="InterPro" id="IPR050382">
    <property type="entry name" value="MFS_Na/Anion_cotransporter"/>
</dbReference>
<comment type="catalytic activity">
    <reaction evidence="18">
        <text>N-acetyl-L-aspartyl-L-glutamate(out) = N-acetyl-L-aspartyl-L-glutamate(in)</text>
        <dbReference type="Rhea" id="RHEA:72599"/>
        <dbReference type="ChEBI" id="CHEBI:76931"/>
    </reaction>
    <physiologicalReaction direction="left-to-right" evidence="18">
        <dbReference type="Rhea" id="RHEA:72600"/>
    </physiologicalReaction>
</comment>
<reference evidence="28" key="1">
    <citation type="submission" date="2015-11" db="EMBL/GenBank/DDBJ databases">
        <title>De novo transcriptome assembly of four potential Pierce s Disease insect vectors from Arizona vineyards.</title>
        <authorList>
            <person name="Tassone E.E."/>
        </authorList>
    </citation>
    <scope>NUCLEOTIDE SEQUENCE</scope>
</reference>
<comment type="catalytic activity">
    <reaction evidence="15">
        <text>2 nitrate(out) + H(+)(out) = 2 nitrate(in) + H(+)(in)</text>
        <dbReference type="Rhea" id="RHEA:71539"/>
        <dbReference type="ChEBI" id="CHEBI:15378"/>
        <dbReference type="ChEBI" id="CHEBI:17632"/>
    </reaction>
    <physiologicalReaction direction="left-to-right" evidence="15">
        <dbReference type="Rhea" id="RHEA:71540"/>
    </physiologicalReaction>
</comment>
<comment type="function">
    <text evidence="21">Receptor for CM101, a polysaccharide produced by group B Streptococcus with antipathoangiogenic properties.</text>
</comment>
<feature type="transmembrane region" description="Helical" evidence="26">
    <location>
        <begin position="360"/>
        <end position="381"/>
    </location>
</feature>
<dbReference type="PANTHER" id="PTHR11662">
    <property type="entry name" value="SOLUTE CARRIER FAMILY 17"/>
    <property type="match status" value="1"/>
</dbReference>
<evidence type="ECO:0000259" key="27">
    <source>
        <dbReference type="PROSITE" id="PS50850"/>
    </source>
</evidence>
<evidence type="ECO:0000256" key="11">
    <source>
        <dbReference type="ARBA" id="ARBA00023136"/>
    </source>
</evidence>
<evidence type="ECO:0000256" key="26">
    <source>
        <dbReference type="SAM" id="Phobius"/>
    </source>
</evidence>
<feature type="transmembrane region" description="Helical" evidence="26">
    <location>
        <begin position="191"/>
        <end position="209"/>
    </location>
</feature>
<name>A0A1B6HR77_9HEMI</name>
<evidence type="ECO:0000256" key="5">
    <source>
        <dbReference type="ARBA" id="ARBA00022448"/>
    </source>
</evidence>
<comment type="catalytic activity">
    <reaction evidence="20">
        <text>D-glucuronate(out) + H(+)(out) = D-glucuronate(in) + H(+)(in)</text>
        <dbReference type="Rhea" id="RHEA:72591"/>
        <dbReference type="ChEBI" id="CHEBI:15378"/>
        <dbReference type="ChEBI" id="CHEBI:58720"/>
    </reaction>
    <physiologicalReaction direction="left-to-right" evidence="20">
        <dbReference type="Rhea" id="RHEA:72592"/>
    </physiologicalReaction>
</comment>
<comment type="catalytic activity">
    <reaction evidence="16">
        <text>L-aspartate(out) = L-aspartate(in)</text>
        <dbReference type="Rhea" id="RHEA:66332"/>
        <dbReference type="ChEBI" id="CHEBI:29991"/>
    </reaction>
    <physiologicalReaction direction="left-to-right" evidence="16">
        <dbReference type="Rhea" id="RHEA:66333"/>
    </physiologicalReaction>
</comment>
<dbReference type="GO" id="GO:0046942">
    <property type="term" value="P:carboxylic acid transport"/>
    <property type="evidence" value="ECO:0007669"/>
    <property type="project" value="UniProtKB-ARBA"/>
</dbReference>
<keyword evidence="5" id="KW-0813">Transport</keyword>
<feature type="transmembrane region" description="Helical" evidence="26">
    <location>
        <begin position="216"/>
        <end position="240"/>
    </location>
</feature>
<feature type="non-terminal residue" evidence="28">
    <location>
        <position position="1"/>
    </location>
</feature>
<keyword evidence="8" id="KW-0769">Symport</keyword>
<evidence type="ECO:0000256" key="12">
    <source>
        <dbReference type="ARBA" id="ARBA00023180"/>
    </source>
</evidence>
<evidence type="ECO:0000313" key="28">
    <source>
        <dbReference type="EMBL" id="JAS77125.1"/>
    </source>
</evidence>